<organism evidence="3 4">
    <name type="scientific">Penicillium decumbens</name>
    <dbReference type="NCBI Taxonomy" id="69771"/>
    <lineage>
        <taxon>Eukaryota</taxon>
        <taxon>Fungi</taxon>
        <taxon>Dikarya</taxon>
        <taxon>Ascomycota</taxon>
        <taxon>Pezizomycotina</taxon>
        <taxon>Eurotiomycetes</taxon>
        <taxon>Eurotiomycetidae</taxon>
        <taxon>Eurotiales</taxon>
        <taxon>Aspergillaceae</taxon>
        <taxon>Penicillium</taxon>
    </lineage>
</organism>
<dbReference type="CDD" id="cd09274">
    <property type="entry name" value="RNase_HI_RT_Ty3"/>
    <property type="match status" value="1"/>
</dbReference>
<dbReference type="PANTHER" id="PTHR37984:SF5">
    <property type="entry name" value="PROTEIN NYNRIN-LIKE"/>
    <property type="match status" value="1"/>
</dbReference>
<dbReference type="Pfam" id="PF00078">
    <property type="entry name" value="RVT_1"/>
    <property type="match status" value="1"/>
</dbReference>
<dbReference type="AlphaFoldDB" id="A0A1V6PLB8"/>
<evidence type="ECO:0000313" key="3">
    <source>
        <dbReference type="EMBL" id="OQD77693.1"/>
    </source>
</evidence>
<reference evidence="4" key="1">
    <citation type="journal article" date="2017" name="Nat. Microbiol.">
        <title>Global analysis of biosynthetic gene clusters reveals vast potential of secondary metabolite production in Penicillium species.</title>
        <authorList>
            <person name="Nielsen J.C."/>
            <person name="Grijseels S."/>
            <person name="Prigent S."/>
            <person name="Ji B."/>
            <person name="Dainat J."/>
            <person name="Nielsen K.F."/>
            <person name="Frisvad J.C."/>
            <person name="Workman M."/>
            <person name="Nielsen J."/>
        </authorList>
    </citation>
    <scope>NUCLEOTIDE SEQUENCE [LARGE SCALE GENOMIC DNA]</scope>
    <source>
        <strain evidence="4">IBT 11843</strain>
    </source>
</reference>
<sequence length="270" mass="31136">MDPGSEDLTTFRTRYGSYKYKVMPFGVTNGPATFQRFINMTLGEYLDNFATAYVDDILIYSETMEEHINHVKKVLQKLREDTHDDEMFAIVEALGHWRAELEGLQREDRFSIFSDHQSLQYFMTTKKLNSRQARWGEFLSRFHFLIRYFAGKRNIIADTLSRKDPSTQDGHNQVLLPRECLEQGVHPDDHQSPTPTIAPMTTALDSETPETLTTGVIARVLDANRTHSSLEEYRNRARTDDNGRWEIKGPLIVRWKVGGAGRRRPESPPA</sequence>
<dbReference type="Gene3D" id="3.30.70.270">
    <property type="match status" value="1"/>
</dbReference>
<dbReference type="GO" id="GO:0004519">
    <property type="term" value="F:endonuclease activity"/>
    <property type="evidence" value="ECO:0007669"/>
    <property type="project" value="UniProtKB-KW"/>
</dbReference>
<feature type="domain" description="Reverse transcriptase" evidence="2">
    <location>
        <begin position="4"/>
        <end position="80"/>
    </location>
</feature>
<dbReference type="CDD" id="cd01647">
    <property type="entry name" value="RT_LTR"/>
    <property type="match status" value="1"/>
</dbReference>
<dbReference type="InterPro" id="IPR050951">
    <property type="entry name" value="Retrovirus_Pol_polyprotein"/>
</dbReference>
<dbReference type="PANTHER" id="PTHR37984">
    <property type="entry name" value="PROTEIN CBG26694"/>
    <property type="match status" value="1"/>
</dbReference>
<evidence type="ECO:0000256" key="1">
    <source>
        <dbReference type="SAM" id="MobiDB-lite"/>
    </source>
</evidence>
<dbReference type="GO" id="GO:0003964">
    <property type="term" value="F:RNA-directed DNA polymerase activity"/>
    <property type="evidence" value="ECO:0007669"/>
    <property type="project" value="UniProtKB-KW"/>
</dbReference>
<comment type="caution">
    <text evidence="3">The sequence shown here is derived from an EMBL/GenBank/DDBJ whole genome shotgun (WGS) entry which is preliminary data.</text>
</comment>
<feature type="region of interest" description="Disordered" evidence="1">
    <location>
        <begin position="185"/>
        <end position="209"/>
    </location>
</feature>
<evidence type="ECO:0000313" key="4">
    <source>
        <dbReference type="Proteomes" id="UP000191522"/>
    </source>
</evidence>
<dbReference type="InterPro" id="IPR043502">
    <property type="entry name" value="DNA/RNA_pol_sf"/>
</dbReference>
<keyword evidence="4" id="KW-1185">Reference proteome</keyword>
<dbReference type="Gene3D" id="3.10.10.10">
    <property type="entry name" value="HIV Type 1 Reverse Transcriptase, subunit A, domain 1"/>
    <property type="match status" value="1"/>
</dbReference>
<name>A0A1V6PLB8_PENDC</name>
<dbReference type="InterPro" id="IPR043128">
    <property type="entry name" value="Rev_trsase/Diguanyl_cyclase"/>
</dbReference>
<protein>
    <recommendedName>
        <fullName evidence="2">Reverse transcriptase domain-containing protein</fullName>
    </recommendedName>
</protein>
<dbReference type="GO" id="GO:0016787">
    <property type="term" value="F:hydrolase activity"/>
    <property type="evidence" value="ECO:0007669"/>
    <property type="project" value="UniProtKB-KW"/>
</dbReference>
<dbReference type="InterPro" id="IPR000477">
    <property type="entry name" value="RT_dom"/>
</dbReference>
<dbReference type="Proteomes" id="UP000191522">
    <property type="component" value="Unassembled WGS sequence"/>
</dbReference>
<dbReference type="OrthoDB" id="4236307at2759"/>
<accession>A0A1V6PLB8</accession>
<evidence type="ECO:0000259" key="2">
    <source>
        <dbReference type="Pfam" id="PF00078"/>
    </source>
</evidence>
<gene>
    <name evidence="3" type="ORF">PENDEC_c002G06769</name>
</gene>
<proteinExistence type="predicted"/>
<dbReference type="EMBL" id="MDYL01000002">
    <property type="protein sequence ID" value="OQD77693.1"/>
    <property type="molecule type" value="Genomic_DNA"/>
</dbReference>
<dbReference type="SUPFAM" id="SSF56672">
    <property type="entry name" value="DNA/RNA polymerases"/>
    <property type="match status" value="1"/>
</dbReference>
<dbReference type="STRING" id="69771.A0A1V6PLB8"/>